<evidence type="ECO:0000259" key="1">
    <source>
        <dbReference type="Pfam" id="PF09361"/>
    </source>
</evidence>
<gene>
    <name evidence="2" type="ORF">VL23_14345</name>
</gene>
<dbReference type="EMBL" id="JZIW01000001">
    <property type="protein sequence ID" value="KOO84278.1"/>
    <property type="molecule type" value="Genomic_DNA"/>
</dbReference>
<dbReference type="RefSeq" id="WP_033474837.1">
    <property type="nucleotide sequence ID" value="NZ_JZIW01000001.1"/>
</dbReference>
<protein>
    <recommendedName>
        <fullName evidence="1">Phasin domain-containing protein</fullName>
    </recommendedName>
</protein>
<dbReference type="Pfam" id="PF09361">
    <property type="entry name" value="Phasin_2"/>
    <property type="match status" value="1"/>
</dbReference>
<dbReference type="Proteomes" id="UP000037632">
    <property type="component" value="Unassembled WGS sequence"/>
</dbReference>
<dbReference type="InterPro" id="IPR018968">
    <property type="entry name" value="Phasin"/>
</dbReference>
<reference evidence="2 3" key="1">
    <citation type="journal article" date="2015" name="Antimicrob. Agents Chemother.">
        <title>Whole-Genome Sequencing Identifies Emergence of a Quinolone Resistance Mutation in a Case of Stenotrophomonas maltophilia Bacteremia.</title>
        <authorList>
            <person name="Pak T.R."/>
            <person name="Altman D.R."/>
            <person name="Attie O."/>
            <person name="Sebra R."/>
            <person name="Hamula C.L."/>
            <person name="Lewis M."/>
            <person name="Deikus G."/>
            <person name="Newman L.C."/>
            <person name="Fang G."/>
            <person name="Hand J."/>
            <person name="Papel G."/>
            <person name="Wallach F."/>
            <person name="Schadt E.E."/>
            <person name="Huprikar S."/>
            <person name="van Bakel H."/>
            <person name="Kasarskis A."/>
            <person name="Bashir A."/>
        </authorList>
    </citation>
    <scope>NUCLEOTIDE SEQUENCE [LARGE SCALE GENOMIC DNA]</scope>
    <source>
        <strain evidence="2 3">ISMMS6</strain>
    </source>
</reference>
<accession>A0AB34TMH0</accession>
<comment type="caution">
    <text evidence="2">The sequence shown here is derived from an EMBL/GenBank/DDBJ whole genome shotgun (WGS) entry which is preliminary data.</text>
</comment>
<feature type="domain" description="Phasin" evidence="1">
    <location>
        <begin position="11"/>
        <end position="101"/>
    </location>
</feature>
<dbReference type="AlphaFoldDB" id="A0AB34TMH0"/>
<dbReference type="GeneID" id="84681259"/>
<evidence type="ECO:0000313" key="3">
    <source>
        <dbReference type="Proteomes" id="UP000037632"/>
    </source>
</evidence>
<proteinExistence type="predicted"/>
<name>A0AB34TMH0_STEMA</name>
<evidence type="ECO:0000313" key="2">
    <source>
        <dbReference type="EMBL" id="KOO84278.1"/>
    </source>
</evidence>
<organism evidence="2 3">
    <name type="scientific">Stenotrophomonas maltophilia</name>
    <name type="common">Pseudomonas maltophilia</name>
    <name type="synonym">Xanthomonas maltophilia</name>
    <dbReference type="NCBI Taxonomy" id="40324"/>
    <lineage>
        <taxon>Bacteria</taxon>
        <taxon>Pseudomonadati</taxon>
        <taxon>Pseudomonadota</taxon>
        <taxon>Gammaproteobacteria</taxon>
        <taxon>Lysobacterales</taxon>
        <taxon>Lysobacteraceae</taxon>
        <taxon>Stenotrophomonas</taxon>
        <taxon>Stenotrophomonas maltophilia group</taxon>
    </lineage>
</organism>
<sequence>MTTETLPLNLLKANAELQLRLTRLLQESSHQWLDSVKEASSQGIAETSAEIEGVLRSANWQALASLPPEAFWRQFQGRVAHVQTFQQVAIKNQAAFTSGLQQAIESWHKAVSSALGSDNSASPFADVFKQWNALWSQTTEATQRKAPKGD</sequence>